<reference evidence="14" key="1">
    <citation type="journal article" date="2009" name="Nature">
        <title>Genome sequence and analysis of the Irish potato famine pathogen Phytophthora infestans.</title>
        <authorList>
            <consortium name="The Broad Institute Genome Sequencing Platform"/>
            <person name="Haas B.J."/>
            <person name="Kamoun S."/>
            <person name="Zody M.C."/>
            <person name="Jiang R.H."/>
            <person name="Handsaker R.E."/>
            <person name="Cano L.M."/>
            <person name="Grabherr M."/>
            <person name="Kodira C.D."/>
            <person name="Raffaele S."/>
            <person name="Torto-Alalibo T."/>
            <person name="Bozkurt T.O."/>
            <person name="Ah-Fong A.M."/>
            <person name="Alvarado L."/>
            <person name="Anderson V.L."/>
            <person name="Armstrong M.R."/>
            <person name="Avrova A."/>
            <person name="Baxter L."/>
            <person name="Beynon J."/>
            <person name="Boevink P.C."/>
            <person name="Bollmann S.R."/>
            <person name="Bos J.I."/>
            <person name="Bulone V."/>
            <person name="Cai G."/>
            <person name="Cakir C."/>
            <person name="Carrington J.C."/>
            <person name="Chawner M."/>
            <person name="Conti L."/>
            <person name="Costanzo S."/>
            <person name="Ewan R."/>
            <person name="Fahlgren N."/>
            <person name="Fischbach M.A."/>
            <person name="Fugelstad J."/>
            <person name="Gilroy E.M."/>
            <person name="Gnerre S."/>
            <person name="Green P.J."/>
            <person name="Grenville-Briggs L.J."/>
            <person name="Griffith J."/>
            <person name="Grunwald N.J."/>
            <person name="Horn K."/>
            <person name="Horner N.R."/>
            <person name="Hu C.H."/>
            <person name="Huitema E."/>
            <person name="Jeong D.H."/>
            <person name="Jones A.M."/>
            <person name="Jones J.D."/>
            <person name="Jones R.W."/>
            <person name="Karlsson E.K."/>
            <person name="Kunjeti S.G."/>
            <person name="Lamour K."/>
            <person name="Liu Z."/>
            <person name="Ma L."/>
            <person name="Maclean D."/>
            <person name="Chibucos M.C."/>
            <person name="McDonald H."/>
            <person name="McWalters J."/>
            <person name="Meijer H.J."/>
            <person name="Morgan W."/>
            <person name="Morris P.F."/>
            <person name="Munro C.A."/>
            <person name="O'Neill K."/>
            <person name="Ospina-Giraldo M."/>
            <person name="Pinzon A."/>
            <person name="Pritchard L."/>
            <person name="Ramsahoye B."/>
            <person name="Ren Q."/>
            <person name="Restrepo S."/>
            <person name="Roy S."/>
            <person name="Sadanandom A."/>
            <person name="Savidor A."/>
            <person name="Schornack S."/>
            <person name="Schwartz D.C."/>
            <person name="Schumann U.D."/>
            <person name="Schwessinger B."/>
            <person name="Seyer L."/>
            <person name="Sharpe T."/>
            <person name="Silvar C."/>
            <person name="Song J."/>
            <person name="Studholme D.J."/>
            <person name="Sykes S."/>
            <person name="Thines M."/>
            <person name="van de Vondervoort P.J."/>
            <person name="Phuntumart V."/>
            <person name="Wawra S."/>
            <person name="Weide R."/>
            <person name="Win J."/>
            <person name="Young C."/>
            <person name="Zhou S."/>
            <person name="Fry W."/>
            <person name="Meyers B.C."/>
            <person name="van West P."/>
            <person name="Ristaino J."/>
            <person name="Govers F."/>
            <person name="Birch P.R."/>
            <person name="Whisson S.C."/>
            <person name="Judelson H.S."/>
            <person name="Nusbaum C."/>
        </authorList>
    </citation>
    <scope>NUCLEOTIDE SEQUENCE [LARGE SCALE GENOMIC DNA]</scope>
    <source>
        <strain evidence="14">T30-4</strain>
    </source>
</reference>
<dbReference type="SUPFAM" id="SSF51126">
    <property type="entry name" value="Pectin lyase-like"/>
    <property type="match status" value="1"/>
</dbReference>
<dbReference type="GO" id="GO:0045490">
    <property type="term" value="P:pectin catabolic process"/>
    <property type="evidence" value="ECO:0007669"/>
    <property type="project" value="TreeGrafter"/>
</dbReference>
<accession>D0P0G9</accession>
<evidence type="ECO:0000256" key="9">
    <source>
        <dbReference type="ARBA" id="ARBA00034074"/>
    </source>
</evidence>
<dbReference type="RefSeq" id="XP_002896198.1">
    <property type="nucleotide sequence ID" value="XM_002896152.1"/>
</dbReference>
<evidence type="ECO:0000256" key="8">
    <source>
        <dbReference type="ARBA" id="ARBA00023316"/>
    </source>
</evidence>
<evidence type="ECO:0000256" key="4">
    <source>
        <dbReference type="ARBA" id="ARBA00022737"/>
    </source>
</evidence>
<name>D0P0G9_PHYIT</name>
<evidence type="ECO:0000256" key="6">
    <source>
        <dbReference type="ARBA" id="ARBA00023157"/>
    </source>
</evidence>
<evidence type="ECO:0000313" key="13">
    <source>
        <dbReference type="EMBL" id="EEY52931.1"/>
    </source>
</evidence>
<comment type="catalytic activity">
    <reaction evidence="9">
        <text>(1,4-alpha-D-galacturonosyl)n+m + H2O = (1,4-alpha-D-galacturonosyl)n + (1,4-alpha-D-galacturonosyl)m.</text>
        <dbReference type="EC" id="3.2.1.15"/>
    </reaction>
</comment>
<dbReference type="PANTHER" id="PTHR31884:SF1">
    <property type="entry name" value="POLYGALACTURONASE"/>
    <property type="match status" value="1"/>
</dbReference>
<dbReference type="GO" id="GO:0005576">
    <property type="term" value="C:extracellular region"/>
    <property type="evidence" value="ECO:0007669"/>
    <property type="project" value="TreeGrafter"/>
</dbReference>
<dbReference type="Pfam" id="PF00295">
    <property type="entry name" value="Glyco_hydro_28"/>
    <property type="match status" value="1"/>
</dbReference>
<keyword evidence="7 11" id="KW-0326">Glycosidase</keyword>
<dbReference type="InterPro" id="IPR012334">
    <property type="entry name" value="Pectin_lyas_fold"/>
</dbReference>
<keyword evidence="8" id="KW-0961">Cell wall biogenesis/degradation</keyword>
<evidence type="ECO:0000256" key="7">
    <source>
        <dbReference type="ARBA" id="ARBA00023295"/>
    </source>
</evidence>
<dbReference type="InterPro" id="IPR006626">
    <property type="entry name" value="PbH1"/>
</dbReference>
<dbReference type="InterPro" id="IPR050434">
    <property type="entry name" value="Glycosyl_hydrlase_28"/>
</dbReference>
<dbReference type="PROSITE" id="PS00502">
    <property type="entry name" value="POLYGALACTURONASE"/>
    <property type="match status" value="1"/>
</dbReference>
<proteinExistence type="inferred from homology"/>
<dbReference type="STRING" id="403677.D0P0G9"/>
<dbReference type="GO" id="GO:0071555">
    <property type="term" value="P:cell wall organization"/>
    <property type="evidence" value="ECO:0007669"/>
    <property type="project" value="UniProtKB-KW"/>
</dbReference>
<dbReference type="Proteomes" id="UP000006643">
    <property type="component" value="Unassembled WGS sequence"/>
</dbReference>
<organism evidence="13 14">
    <name type="scientific">Phytophthora infestans (strain T30-4)</name>
    <name type="common">Potato late blight agent</name>
    <dbReference type="NCBI Taxonomy" id="403677"/>
    <lineage>
        <taxon>Eukaryota</taxon>
        <taxon>Sar</taxon>
        <taxon>Stramenopiles</taxon>
        <taxon>Oomycota</taxon>
        <taxon>Peronosporomycetes</taxon>
        <taxon>Peronosporales</taxon>
        <taxon>Peronosporaceae</taxon>
        <taxon>Phytophthora</taxon>
    </lineage>
</organism>
<evidence type="ECO:0000256" key="11">
    <source>
        <dbReference type="RuleBase" id="RU361169"/>
    </source>
</evidence>
<dbReference type="OrthoDB" id="117263at2759"/>
<dbReference type="InterPro" id="IPR000743">
    <property type="entry name" value="Glyco_hydro_28"/>
</dbReference>
<dbReference type="KEGG" id="pif:PITG_19637"/>
<dbReference type="HOGENOM" id="CLU_040116_1_0_1"/>
<keyword evidence="6" id="KW-1015">Disulfide bond</keyword>
<evidence type="ECO:0000256" key="12">
    <source>
        <dbReference type="SAM" id="MobiDB-lite"/>
    </source>
</evidence>
<evidence type="ECO:0000313" key="14">
    <source>
        <dbReference type="Proteomes" id="UP000006643"/>
    </source>
</evidence>
<protein>
    <recommendedName>
        <fullName evidence="2">endo-polygalacturonase</fullName>
        <ecNumber evidence="2">3.2.1.15</ecNumber>
    </recommendedName>
</protein>
<dbReference type="EMBL" id="DS028219">
    <property type="protein sequence ID" value="EEY52931.1"/>
    <property type="molecule type" value="Genomic_DNA"/>
</dbReference>
<dbReference type="AlphaFoldDB" id="D0P0G9"/>
<sequence>MPTSQRLDEWPQSFAGNSYSPDEHPRYWKQGQSITRPVFFRLQNVVGSTLSGFTLKNSPFRTFSIVTSKQTTLSGLTLDSSAGNGLAKNTDGFDLTKNDHITITGNKIYNQDDCLAMQSSTNTVFSNNLCCGGHGVSIGSLGGNAVDQSSTVQGLTVQGNTIQNSDNGIRIKTIVGLKGLVSNVNKAKGGYTGSPTSAVTIEGVTISGLTGSATNLYDIVANPKVVLGWTFSGIKVSTSQTGKAVGQTNSVSV</sequence>
<dbReference type="SMART" id="SM00710">
    <property type="entry name" value="PbH1"/>
    <property type="match status" value="5"/>
</dbReference>
<dbReference type="InterPro" id="IPR011050">
    <property type="entry name" value="Pectin_lyase_fold/virulence"/>
</dbReference>
<dbReference type="VEuPathDB" id="FungiDB:PITG_19637"/>
<dbReference type="OMA" id="RRENCPD"/>
<dbReference type="eggNOG" id="ENOG502QPYK">
    <property type="taxonomic scope" value="Eukaryota"/>
</dbReference>
<dbReference type="InParanoid" id="D0P0G9"/>
<keyword evidence="14" id="KW-1185">Reference proteome</keyword>
<dbReference type="GO" id="GO:0004650">
    <property type="term" value="F:polygalacturonase activity"/>
    <property type="evidence" value="ECO:0007669"/>
    <property type="project" value="UniProtKB-EC"/>
</dbReference>
<evidence type="ECO:0000256" key="3">
    <source>
        <dbReference type="ARBA" id="ARBA00022729"/>
    </source>
</evidence>
<keyword evidence="4" id="KW-0677">Repeat</keyword>
<keyword evidence="3" id="KW-0732">Signal</keyword>
<keyword evidence="5 11" id="KW-0378">Hydrolase</keyword>
<evidence type="ECO:0000256" key="5">
    <source>
        <dbReference type="ARBA" id="ARBA00022801"/>
    </source>
</evidence>
<feature type="active site" evidence="10">
    <location>
        <position position="134"/>
    </location>
</feature>
<feature type="region of interest" description="Disordered" evidence="12">
    <location>
        <begin position="1"/>
        <end position="26"/>
    </location>
</feature>
<dbReference type="PANTHER" id="PTHR31884">
    <property type="entry name" value="POLYGALACTURONASE"/>
    <property type="match status" value="1"/>
</dbReference>
<dbReference type="Gene3D" id="2.160.20.10">
    <property type="entry name" value="Single-stranded right-handed beta-helix, Pectin lyase-like"/>
    <property type="match status" value="1"/>
</dbReference>
<dbReference type="GeneID" id="9467066"/>
<evidence type="ECO:0000256" key="2">
    <source>
        <dbReference type="ARBA" id="ARBA00012736"/>
    </source>
</evidence>
<dbReference type="EC" id="3.2.1.15" evidence="2"/>
<comment type="similarity">
    <text evidence="1 11">Belongs to the glycosyl hydrolase 28 family.</text>
</comment>
<gene>
    <name evidence="13" type="ORF">PITG_19637</name>
</gene>
<evidence type="ECO:0000256" key="1">
    <source>
        <dbReference type="ARBA" id="ARBA00008834"/>
    </source>
</evidence>
<evidence type="ECO:0000256" key="10">
    <source>
        <dbReference type="PROSITE-ProRule" id="PRU10052"/>
    </source>
</evidence>